<proteinExistence type="predicted"/>
<dbReference type="Proteomes" id="UP001355206">
    <property type="component" value="Unassembled WGS sequence"/>
</dbReference>
<dbReference type="EMBL" id="MLCA01000006">
    <property type="protein sequence ID" value="MEE7491124.1"/>
    <property type="molecule type" value="Genomic_DNA"/>
</dbReference>
<comment type="caution">
    <text evidence="1">The sequence shown here is derived from an EMBL/GenBank/DDBJ whole genome shotgun (WGS) entry which is preliminary data.</text>
</comment>
<dbReference type="RefSeq" id="WP_331301911.1">
    <property type="nucleotide sequence ID" value="NZ_MLCA01000006.1"/>
</dbReference>
<accession>A0ABU7TMT7</accession>
<gene>
    <name evidence="1" type="ORF">MOTC310_11885</name>
</gene>
<evidence type="ECO:0000313" key="2">
    <source>
        <dbReference type="Proteomes" id="UP001355206"/>
    </source>
</evidence>
<organism evidence="1 2">
    <name type="scientific">Methylobacterium oryzae</name>
    <dbReference type="NCBI Taxonomy" id="334852"/>
    <lineage>
        <taxon>Bacteria</taxon>
        <taxon>Pseudomonadati</taxon>
        <taxon>Pseudomonadota</taxon>
        <taxon>Alphaproteobacteria</taxon>
        <taxon>Hyphomicrobiales</taxon>
        <taxon>Methylobacteriaceae</taxon>
        <taxon>Methylobacterium</taxon>
    </lineage>
</organism>
<reference evidence="1 2" key="1">
    <citation type="journal article" date="2012" name="Genet. Mol. Biol.">
        <title>Analysis of 16S rRNA and mxaF genes revealing insights into Methylobacterium niche-specific plant association.</title>
        <authorList>
            <person name="Dourado M.N."/>
            <person name="Andreote F.D."/>
            <person name="Dini-Andreote F."/>
            <person name="Conti R."/>
            <person name="Araujo J.M."/>
            <person name="Araujo W.L."/>
        </authorList>
    </citation>
    <scope>NUCLEOTIDE SEQUENCE [LARGE SCALE GENOMIC DNA]</scope>
    <source>
        <strain evidence="1 2">TC3-10</strain>
    </source>
</reference>
<protein>
    <submittedName>
        <fullName evidence="1">Uncharacterized protein</fullName>
    </submittedName>
</protein>
<keyword evidence="2" id="KW-1185">Reference proteome</keyword>
<evidence type="ECO:0000313" key="1">
    <source>
        <dbReference type="EMBL" id="MEE7491124.1"/>
    </source>
</evidence>
<name>A0ABU7TMT7_9HYPH</name>
<sequence>MGADLTDILGTDRAVNTHDEACRVIEAALERHNGPCPKVYADVLSAYVAATDFGRADLFLEVASRALSGAPQSGPR</sequence>